<dbReference type="PANTHER" id="PTHR30522">
    <property type="entry name" value="NUCLEOSIDE TRIPHOSPHATE PYROPHOSPHOHYDROLASE"/>
    <property type="match status" value="1"/>
</dbReference>
<dbReference type="NCBIfam" id="TIGR00444">
    <property type="entry name" value="mazG"/>
    <property type="match status" value="1"/>
</dbReference>
<dbReference type="CDD" id="cd11529">
    <property type="entry name" value="NTP-PPase_MazG_Cterm"/>
    <property type="match status" value="1"/>
</dbReference>
<dbReference type="InterPro" id="IPR004518">
    <property type="entry name" value="MazG-like_dom"/>
</dbReference>
<dbReference type="InterPro" id="IPR035013">
    <property type="entry name" value="YabN_N"/>
</dbReference>
<dbReference type="SUPFAM" id="SSF53790">
    <property type="entry name" value="Tetrapyrrole methylase"/>
    <property type="match status" value="1"/>
</dbReference>
<sequence length="483" mass="55771">MSFKIQIAGLGAGDIEQLPLGIYRKLLNHDGIIQARTLDHPVIETLMEEGVTFASFDDYYEEEAGFERVYERIAAKLLEMAQTENVFYVVPGHPSLAEMSVKLLQEQKEVPVEIIGGQSYLDDLFASLQIDPIEGFQFVDATSFQRNELNYRNHLVFCQVYDQMSASNVKLELLEDLPADYEIILIEAAGTDKERKEQIPLEDLDRVTSISNLTSVYIPPVPEELLTHEFASLRSVVRILRSPDGCPWDKEQTHESLRRYLIEEAYELIDAIEEEDDEGIIEEMGDVLLQIMMHAQIGEDDGYFTIDDVIRGITEKMINRHPHVFGDVHVESTEDVNANWEKIKKQEKQERDSILDGIPRSLPALMRSTKLQKKARKAGFQWESAEEIWEKFNEEVQEFHEALESGNKREMEEEYGDILFILVNLAIFHKIEAEQSLTYANEKFISRFHHIEHSLKKSGKELEDASLEEMDALWDEAKRKERE</sequence>
<proteinExistence type="predicted"/>
<dbReference type="InterPro" id="IPR011551">
    <property type="entry name" value="NTP_PyrPHydrolase_MazG"/>
</dbReference>
<accession>A0ABY9KV85</accession>
<evidence type="ECO:0000313" key="4">
    <source>
        <dbReference type="Proteomes" id="UP001180087"/>
    </source>
</evidence>
<name>A0ABY9KV85_9BACI</name>
<dbReference type="CDD" id="cd11528">
    <property type="entry name" value="NTP-PPase_MazG_Nterm"/>
    <property type="match status" value="1"/>
</dbReference>
<dbReference type="EMBL" id="CP129113">
    <property type="protein sequence ID" value="WLV24763.1"/>
    <property type="molecule type" value="Genomic_DNA"/>
</dbReference>
<reference evidence="3" key="1">
    <citation type="submission" date="2023-06" db="EMBL/GenBank/DDBJ databases">
        <title>A Treasure from Seagulls: Isolation and Description of Aciduricobacillus qingdaonensis gen. nov., sp. nov., a Rare Obligately Uric Acid-utilizing Member in the Family Bacillaceae.</title>
        <authorList>
            <person name="Liu W."/>
            <person name="Wang B."/>
        </authorList>
    </citation>
    <scope>NUCLEOTIDE SEQUENCE</scope>
    <source>
        <strain evidence="3">44XB</strain>
    </source>
</reference>
<dbReference type="CDD" id="cd11723">
    <property type="entry name" value="YabN_N_like"/>
    <property type="match status" value="1"/>
</dbReference>
<dbReference type="Pfam" id="PF00590">
    <property type="entry name" value="TP_methylase"/>
    <property type="match status" value="1"/>
</dbReference>
<evidence type="ECO:0000259" key="1">
    <source>
        <dbReference type="Pfam" id="PF00590"/>
    </source>
</evidence>
<protein>
    <submittedName>
        <fullName evidence="3">Nucleoside triphosphate pyrophosphohydrolase</fullName>
        <ecNumber evidence="3">3.6.1.9</ecNumber>
    </submittedName>
</protein>
<dbReference type="PANTHER" id="PTHR30522:SF0">
    <property type="entry name" value="NUCLEOSIDE TRIPHOSPHATE PYROPHOSPHOHYDROLASE"/>
    <property type="match status" value="1"/>
</dbReference>
<feature type="domain" description="NTP pyrophosphohydrolase MazG-like" evidence="2">
    <location>
        <begin position="387"/>
        <end position="450"/>
    </location>
</feature>
<dbReference type="Gene3D" id="1.10.287.1080">
    <property type="entry name" value="MazG-like"/>
    <property type="match status" value="2"/>
</dbReference>
<dbReference type="PIRSF" id="PIRSF002845">
    <property type="entry name" value="Ttrprl_mtas_MazG"/>
    <property type="match status" value="1"/>
</dbReference>
<dbReference type="Pfam" id="PF03819">
    <property type="entry name" value="MazG"/>
    <property type="match status" value="2"/>
</dbReference>
<dbReference type="EC" id="3.6.1.9" evidence="3"/>
<organism evidence="3 4">
    <name type="scientific">Aciduricibacillus chroicocephali</name>
    <dbReference type="NCBI Taxonomy" id="3054939"/>
    <lineage>
        <taxon>Bacteria</taxon>
        <taxon>Bacillati</taxon>
        <taxon>Bacillota</taxon>
        <taxon>Bacilli</taxon>
        <taxon>Bacillales</taxon>
        <taxon>Bacillaceae</taxon>
        <taxon>Aciduricibacillus</taxon>
    </lineage>
</organism>
<evidence type="ECO:0000313" key="3">
    <source>
        <dbReference type="EMBL" id="WLV24763.1"/>
    </source>
</evidence>
<dbReference type="InterPro" id="IPR000878">
    <property type="entry name" value="4pyrrol_Mease"/>
</dbReference>
<dbReference type="InterPro" id="IPR035996">
    <property type="entry name" value="4pyrrol_Methylase_sf"/>
</dbReference>
<gene>
    <name evidence="3" type="primary">mazG</name>
    <name evidence="3" type="ORF">QR721_00315</name>
</gene>
<dbReference type="InterPro" id="IPR014777">
    <property type="entry name" value="4pyrrole_Mease_sub1"/>
</dbReference>
<dbReference type="SUPFAM" id="SSF101386">
    <property type="entry name" value="all-alpha NTP pyrophosphatases"/>
    <property type="match status" value="2"/>
</dbReference>
<keyword evidence="3" id="KW-0378">Hydrolase</keyword>
<dbReference type="GO" id="GO:0047429">
    <property type="term" value="F:nucleoside triphosphate diphosphatase activity"/>
    <property type="evidence" value="ECO:0007669"/>
    <property type="project" value="UniProtKB-EC"/>
</dbReference>
<dbReference type="NCBIfam" id="NF007113">
    <property type="entry name" value="PRK09562.1"/>
    <property type="match status" value="1"/>
</dbReference>
<feature type="domain" description="NTP pyrophosphohydrolase MazG-like" evidence="2">
    <location>
        <begin position="252"/>
        <end position="325"/>
    </location>
</feature>
<dbReference type="InterPro" id="IPR048015">
    <property type="entry name" value="NTP-PPase_MazG-like_N"/>
</dbReference>
<evidence type="ECO:0000259" key="2">
    <source>
        <dbReference type="Pfam" id="PF03819"/>
    </source>
</evidence>
<dbReference type="RefSeq" id="WP_348028122.1">
    <property type="nucleotide sequence ID" value="NZ_CP129113.1"/>
</dbReference>
<dbReference type="InterPro" id="IPR024180">
    <property type="entry name" value="Tetrapyrrole_Mease/MazG_pred"/>
</dbReference>
<dbReference type="Gene3D" id="3.40.1010.10">
    <property type="entry name" value="Cobalt-precorrin-4 Transmethylase, Domain 1"/>
    <property type="match status" value="1"/>
</dbReference>
<keyword evidence="4" id="KW-1185">Reference proteome</keyword>
<dbReference type="InterPro" id="IPR048011">
    <property type="entry name" value="NTP-PPase_MazG-like_C"/>
</dbReference>
<dbReference type="Proteomes" id="UP001180087">
    <property type="component" value="Chromosome"/>
</dbReference>
<feature type="domain" description="Tetrapyrrole methylase" evidence="1">
    <location>
        <begin position="4"/>
        <end position="204"/>
    </location>
</feature>